<dbReference type="InterPro" id="IPR017853">
    <property type="entry name" value="GH"/>
</dbReference>
<sequence length="527" mass="58572">MIMTKYFIFFLLGGLIIRGAISYIRVCYFTNWAQFVPTYRFLPNRIPTQLCTHVVFAYADIRATNVTPTEFNDVEMYGRLNRLKRDRPTLRTLLALGGWAAGGEKFSRLVASETSMTTFSDNLIAYLRRNNFDGVNIDWQYPTSRERGSEPGDRLRFTNFLQILKRGFEQEALTTGRNRLTLSASLESDLSDARTYYQIDEIGKVLDFATLMAYDMHGDWDRTTGALHHCPLEPEIRGFVQGWIQDGFPANKLVLAVPAFGRSFTLTSQPVGSGIGQAVSGGGTAGAMSNESGLLDYGEICSNIARDGWTRIWLTDRAAPVAYGNTSEGWQWVGYDDPQSLVGKAAFIRSQGLAGVALWSLEHDDFSNLCQNGTWPLLRTLARELPVNSSQTSTATPRLRQPQTTTPRGALTTSAPADRGGTAQPTRTTLTTTVTYSNVTRYPEVKVSHGNDSSDDTGQQCKISENIGAALTCPTTRGKPGERNMFYLFCFTGFFAIECRCLPGHFFSRCLQTCDVNDNFKKCPLLN</sequence>
<feature type="domain" description="GH18" evidence="3">
    <location>
        <begin position="23"/>
        <end position="388"/>
    </location>
</feature>
<dbReference type="GO" id="GO:0004568">
    <property type="term" value="F:chitinase activity"/>
    <property type="evidence" value="ECO:0007669"/>
    <property type="project" value="TreeGrafter"/>
</dbReference>
<dbReference type="InterPro" id="IPR001223">
    <property type="entry name" value="Glyco_hydro18_cat"/>
</dbReference>
<dbReference type="AlphaFoldDB" id="A0A9W2ZMF5"/>
<dbReference type="PANTHER" id="PTHR11177">
    <property type="entry name" value="CHITINASE"/>
    <property type="match status" value="1"/>
</dbReference>
<feature type="region of interest" description="Disordered" evidence="2">
    <location>
        <begin position="387"/>
        <end position="428"/>
    </location>
</feature>
<dbReference type="PROSITE" id="PS51910">
    <property type="entry name" value="GH18_2"/>
    <property type="match status" value="1"/>
</dbReference>
<dbReference type="OMA" id="VNIDWQY"/>
<dbReference type="Gene3D" id="3.10.50.10">
    <property type="match status" value="1"/>
</dbReference>
<dbReference type="InterPro" id="IPR029070">
    <property type="entry name" value="Chitinase_insertion_sf"/>
</dbReference>
<dbReference type="Gene3D" id="3.20.20.80">
    <property type="entry name" value="Glycosidases"/>
    <property type="match status" value="1"/>
</dbReference>
<evidence type="ECO:0000313" key="5">
    <source>
        <dbReference type="RefSeq" id="XP_055876149.1"/>
    </source>
</evidence>
<proteinExistence type="predicted"/>
<keyword evidence="1" id="KW-1015">Disulfide bond</keyword>
<evidence type="ECO:0000259" key="3">
    <source>
        <dbReference type="PROSITE" id="PS51910"/>
    </source>
</evidence>
<feature type="compositionally biased region" description="Low complexity" evidence="2">
    <location>
        <begin position="394"/>
        <end position="408"/>
    </location>
</feature>
<dbReference type="GO" id="GO:0005975">
    <property type="term" value="P:carbohydrate metabolic process"/>
    <property type="evidence" value="ECO:0007669"/>
    <property type="project" value="InterPro"/>
</dbReference>
<dbReference type="SUPFAM" id="SSF54556">
    <property type="entry name" value="Chitinase insertion domain"/>
    <property type="match status" value="1"/>
</dbReference>
<protein>
    <submittedName>
        <fullName evidence="5">Chitotriosidase-1-like</fullName>
    </submittedName>
</protein>
<dbReference type="GO" id="GO:0005576">
    <property type="term" value="C:extracellular region"/>
    <property type="evidence" value="ECO:0007669"/>
    <property type="project" value="TreeGrafter"/>
</dbReference>
<dbReference type="FunFam" id="3.10.50.10:FF:000001">
    <property type="entry name" value="Chitinase 3-like 1"/>
    <property type="match status" value="1"/>
</dbReference>
<keyword evidence="4" id="KW-1185">Reference proteome</keyword>
<gene>
    <name evidence="5" type="primary">LOC106079747</name>
</gene>
<evidence type="ECO:0000256" key="2">
    <source>
        <dbReference type="SAM" id="MobiDB-lite"/>
    </source>
</evidence>
<organism evidence="4 5">
    <name type="scientific">Biomphalaria glabrata</name>
    <name type="common">Bloodfluke planorb</name>
    <name type="synonym">Freshwater snail</name>
    <dbReference type="NCBI Taxonomy" id="6526"/>
    <lineage>
        <taxon>Eukaryota</taxon>
        <taxon>Metazoa</taxon>
        <taxon>Spiralia</taxon>
        <taxon>Lophotrochozoa</taxon>
        <taxon>Mollusca</taxon>
        <taxon>Gastropoda</taxon>
        <taxon>Heterobranchia</taxon>
        <taxon>Euthyneura</taxon>
        <taxon>Panpulmonata</taxon>
        <taxon>Hygrophila</taxon>
        <taxon>Lymnaeoidea</taxon>
        <taxon>Planorbidae</taxon>
        <taxon>Biomphalaria</taxon>
    </lineage>
</organism>
<evidence type="ECO:0000256" key="1">
    <source>
        <dbReference type="ARBA" id="ARBA00023157"/>
    </source>
</evidence>
<dbReference type="RefSeq" id="XP_055876149.1">
    <property type="nucleotide sequence ID" value="XM_056020174.1"/>
</dbReference>
<accession>A0A9W2ZMF5</accession>
<dbReference type="InterPro" id="IPR050314">
    <property type="entry name" value="Glycosyl_Hydrlase_18"/>
</dbReference>
<dbReference type="OrthoDB" id="6152936at2759"/>
<dbReference type="InterPro" id="IPR011583">
    <property type="entry name" value="Chitinase_II/V-like_cat"/>
</dbReference>
<name>A0A9W2ZMF5_BIOGL</name>
<dbReference type="Pfam" id="PF00704">
    <property type="entry name" value="Glyco_hydro_18"/>
    <property type="match status" value="1"/>
</dbReference>
<dbReference type="GO" id="GO:0008061">
    <property type="term" value="F:chitin binding"/>
    <property type="evidence" value="ECO:0007669"/>
    <property type="project" value="InterPro"/>
</dbReference>
<evidence type="ECO:0000313" key="4">
    <source>
        <dbReference type="Proteomes" id="UP001165740"/>
    </source>
</evidence>
<dbReference type="Proteomes" id="UP001165740">
    <property type="component" value="Chromosome 2"/>
</dbReference>
<dbReference type="SUPFAM" id="SSF51445">
    <property type="entry name" value="(Trans)glycosidases"/>
    <property type="match status" value="1"/>
</dbReference>
<reference evidence="5" key="1">
    <citation type="submission" date="2025-08" db="UniProtKB">
        <authorList>
            <consortium name="RefSeq"/>
        </authorList>
    </citation>
    <scope>IDENTIFICATION</scope>
</reference>
<dbReference type="PANTHER" id="PTHR11177:SF317">
    <property type="entry name" value="CHITINASE 12-RELATED"/>
    <property type="match status" value="1"/>
</dbReference>
<dbReference type="GO" id="GO:0006032">
    <property type="term" value="P:chitin catabolic process"/>
    <property type="evidence" value="ECO:0007669"/>
    <property type="project" value="TreeGrafter"/>
</dbReference>
<dbReference type="GeneID" id="106079747"/>
<dbReference type="SMART" id="SM00636">
    <property type="entry name" value="Glyco_18"/>
    <property type="match status" value="1"/>
</dbReference>